<evidence type="ECO:0000256" key="3">
    <source>
        <dbReference type="ARBA" id="ARBA00022980"/>
    </source>
</evidence>
<evidence type="ECO:0000256" key="2">
    <source>
        <dbReference type="ARBA" id="ARBA00008860"/>
    </source>
</evidence>
<evidence type="ECO:0000256" key="4">
    <source>
        <dbReference type="ARBA" id="ARBA00023128"/>
    </source>
</evidence>
<evidence type="ECO:0000313" key="9">
    <source>
        <dbReference type="Proteomes" id="UP000799438"/>
    </source>
</evidence>
<reference evidence="8" key="1">
    <citation type="journal article" date="2020" name="Stud. Mycol.">
        <title>101 Dothideomycetes genomes: a test case for predicting lifestyles and emergence of pathogens.</title>
        <authorList>
            <person name="Haridas S."/>
            <person name="Albert R."/>
            <person name="Binder M."/>
            <person name="Bloem J."/>
            <person name="Labutti K."/>
            <person name="Salamov A."/>
            <person name="Andreopoulos B."/>
            <person name="Baker S."/>
            <person name="Barry K."/>
            <person name="Bills G."/>
            <person name="Bluhm B."/>
            <person name="Cannon C."/>
            <person name="Castanera R."/>
            <person name="Culley D."/>
            <person name="Daum C."/>
            <person name="Ezra D."/>
            <person name="Gonzalez J."/>
            <person name="Henrissat B."/>
            <person name="Kuo A."/>
            <person name="Liang C."/>
            <person name="Lipzen A."/>
            <person name="Lutzoni F."/>
            <person name="Magnuson J."/>
            <person name="Mondo S."/>
            <person name="Nolan M."/>
            <person name="Ohm R."/>
            <person name="Pangilinan J."/>
            <person name="Park H.-J."/>
            <person name="Ramirez L."/>
            <person name="Alfaro M."/>
            <person name="Sun H."/>
            <person name="Tritt A."/>
            <person name="Yoshinaga Y."/>
            <person name="Zwiers L.-H."/>
            <person name="Turgeon B."/>
            <person name="Goodwin S."/>
            <person name="Spatafora J."/>
            <person name="Crous P."/>
            <person name="Grigoriev I."/>
        </authorList>
    </citation>
    <scope>NUCLEOTIDE SEQUENCE</scope>
    <source>
        <strain evidence="8">CBS 121167</strain>
    </source>
</reference>
<dbReference type="InterPro" id="IPR018305">
    <property type="entry name" value="Ribosomal_m50"/>
</dbReference>
<comment type="subcellular location">
    <subcellularLocation>
        <location evidence="1">Mitochondrion</location>
    </subcellularLocation>
</comment>
<dbReference type="OrthoDB" id="6220758at2759"/>
<dbReference type="GeneID" id="54299317"/>
<dbReference type="AlphaFoldDB" id="A0A6A6BLF7"/>
<protein>
    <recommendedName>
        <fullName evidence="6">Large ribosomal subunit protein mL50</fullName>
    </recommendedName>
</protein>
<organism evidence="8 9">
    <name type="scientific">Aplosporella prunicola CBS 121167</name>
    <dbReference type="NCBI Taxonomy" id="1176127"/>
    <lineage>
        <taxon>Eukaryota</taxon>
        <taxon>Fungi</taxon>
        <taxon>Dikarya</taxon>
        <taxon>Ascomycota</taxon>
        <taxon>Pezizomycotina</taxon>
        <taxon>Dothideomycetes</taxon>
        <taxon>Dothideomycetes incertae sedis</taxon>
        <taxon>Botryosphaeriales</taxon>
        <taxon>Aplosporellaceae</taxon>
        <taxon>Aplosporella</taxon>
    </lineage>
</organism>
<dbReference type="GO" id="GO:0005739">
    <property type="term" value="C:mitochondrion"/>
    <property type="evidence" value="ECO:0007669"/>
    <property type="project" value="UniProtKB-SubCell"/>
</dbReference>
<dbReference type="GO" id="GO:1990904">
    <property type="term" value="C:ribonucleoprotein complex"/>
    <property type="evidence" value="ECO:0007669"/>
    <property type="project" value="UniProtKB-KW"/>
</dbReference>
<keyword evidence="9" id="KW-1185">Reference proteome</keyword>
<evidence type="ECO:0000256" key="6">
    <source>
        <dbReference type="ARBA" id="ARBA00035183"/>
    </source>
</evidence>
<dbReference type="GO" id="GO:0005840">
    <property type="term" value="C:ribosome"/>
    <property type="evidence" value="ECO:0007669"/>
    <property type="project" value="UniProtKB-KW"/>
</dbReference>
<gene>
    <name evidence="8" type="ORF">K452DRAFT_295514</name>
</gene>
<keyword evidence="5" id="KW-0687">Ribonucleoprotein</keyword>
<dbReference type="EMBL" id="ML995478">
    <property type="protein sequence ID" value="KAF2144949.1"/>
    <property type="molecule type" value="Genomic_DNA"/>
</dbReference>
<feature type="region of interest" description="Disordered" evidence="7">
    <location>
        <begin position="63"/>
        <end position="111"/>
    </location>
</feature>
<keyword evidence="4" id="KW-0496">Mitochondrion</keyword>
<comment type="similarity">
    <text evidence="2">Belongs to the mitochondrion-specific ribosomal protein mL50 family.</text>
</comment>
<accession>A0A6A6BLF7</accession>
<keyword evidence="3" id="KW-0689">Ribosomal protein</keyword>
<evidence type="ECO:0000313" key="8">
    <source>
        <dbReference type="EMBL" id="KAF2144949.1"/>
    </source>
</evidence>
<dbReference type="RefSeq" id="XP_033400661.1">
    <property type="nucleotide sequence ID" value="XM_033541820.1"/>
</dbReference>
<dbReference type="Proteomes" id="UP000799438">
    <property type="component" value="Unassembled WGS sequence"/>
</dbReference>
<evidence type="ECO:0000256" key="7">
    <source>
        <dbReference type="SAM" id="MobiDB-lite"/>
    </source>
</evidence>
<proteinExistence type="inferred from homology"/>
<name>A0A6A6BLF7_9PEZI</name>
<dbReference type="Pfam" id="PF10501">
    <property type="entry name" value="Ribosomal_L50"/>
    <property type="match status" value="1"/>
</dbReference>
<sequence length="328" mass="37022">MRRIARISRPVEKVLEQSSRRVALPASVCNACQVRAAPFTTAARRDAAKEKKPYTEKLRQKIWGTENAPGREDPYSYDSPMRSEEETELAVKPAEEETPVKPQAPAIDMSGYQPATTWEGLEVIGGEEWLEQKVTPRGFKGFLPEEKASTLEGITAAVRRSLVEVFKARAEGKQLRVWRAKSPAEDWTVNMHFKALENNGNFELVEGPESSKKGSESWRQVPLSEPEIKFAVIKRVMQLTGLRVFDSVINDLPTAGALVSSLSKYDKRLRPEKVAEWVETTSKYNNLKNVTFSGRRVTPIDKEKAVGRWKVIEQKLIDRDLPVTGRDI</sequence>
<evidence type="ECO:0000256" key="1">
    <source>
        <dbReference type="ARBA" id="ARBA00004173"/>
    </source>
</evidence>
<evidence type="ECO:0000256" key="5">
    <source>
        <dbReference type="ARBA" id="ARBA00023274"/>
    </source>
</evidence>